<comment type="subcellular location">
    <subcellularLocation>
        <location evidence="1">Peroxisome</location>
    </subcellularLocation>
</comment>
<dbReference type="PROSITE" id="PS00098">
    <property type="entry name" value="THIOLASE_1"/>
    <property type="match status" value="1"/>
</dbReference>
<dbReference type="PANTHER" id="PTHR42870">
    <property type="entry name" value="ACETYL-COA C-ACETYLTRANSFERASE"/>
    <property type="match status" value="1"/>
</dbReference>
<protein>
    <recommendedName>
        <fullName evidence="2">propanoyl-CoA C-acyltransferase</fullName>
        <ecNumber evidence="2">2.3.1.176</ecNumber>
    </recommendedName>
    <alternativeName>
        <fullName evidence="8">Propanoyl-CoA C-acyltransferase</fullName>
    </alternativeName>
</protein>
<dbReference type="SUPFAM" id="SSF53901">
    <property type="entry name" value="Thiolase-like"/>
    <property type="match status" value="2"/>
</dbReference>
<dbReference type="GO" id="GO:0005777">
    <property type="term" value="C:peroxisome"/>
    <property type="evidence" value="ECO:0007669"/>
    <property type="project" value="UniProtKB-SubCell"/>
</dbReference>
<dbReference type="InterPro" id="IPR020615">
    <property type="entry name" value="Thiolase_acyl_enz_int_AS"/>
</dbReference>
<evidence type="ECO:0000256" key="6">
    <source>
        <dbReference type="ARBA" id="ARBA00023121"/>
    </source>
</evidence>
<gene>
    <name evidence="11" type="primary">SCP2</name>
    <name evidence="11" type="ORF">g.15284</name>
</gene>
<dbReference type="Gene3D" id="3.40.47.10">
    <property type="match status" value="1"/>
</dbReference>
<keyword evidence="3" id="KW-0813">Transport</keyword>
<dbReference type="AlphaFoldDB" id="A0A6G1SLQ4"/>
<feature type="domain" description="Thiolase C-terminal" evidence="10">
    <location>
        <begin position="270"/>
        <end position="395"/>
    </location>
</feature>
<organism evidence="11">
    <name type="scientific">Aceria tosichella</name>
    <name type="common">wheat curl mite</name>
    <dbReference type="NCBI Taxonomy" id="561515"/>
    <lineage>
        <taxon>Eukaryota</taxon>
        <taxon>Metazoa</taxon>
        <taxon>Ecdysozoa</taxon>
        <taxon>Arthropoda</taxon>
        <taxon>Chelicerata</taxon>
        <taxon>Arachnida</taxon>
        <taxon>Acari</taxon>
        <taxon>Acariformes</taxon>
        <taxon>Trombidiformes</taxon>
        <taxon>Prostigmata</taxon>
        <taxon>Eupodina</taxon>
        <taxon>Eriophyoidea</taxon>
        <taxon>Eriophyidae</taxon>
        <taxon>Eriophyinae</taxon>
        <taxon>Aceriini</taxon>
        <taxon>Aceria</taxon>
    </lineage>
</organism>
<evidence type="ECO:0000256" key="2">
    <source>
        <dbReference type="ARBA" id="ARBA00012352"/>
    </source>
</evidence>
<name>A0A6G1SLQ4_9ACAR</name>
<dbReference type="Pfam" id="PF22691">
    <property type="entry name" value="Thiolase_C_1"/>
    <property type="match status" value="1"/>
</dbReference>
<dbReference type="GO" id="GO:0008289">
    <property type="term" value="F:lipid binding"/>
    <property type="evidence" value="ECO:0007669"/>
    <property type="project" value="UniProtKB-KW"/>
</dbReference>
<evidence type="ECO:0000259" key="9">
    <source>
        <dbReference type="Pfam" id="PF00108"/>
    </source>
</evidence>
<dbReference type="PROSITE" id="PS00737">
    <property type="entry name" value="THIOLASE_2"/>
    <property type="match status" value="1"/>
</dbReference>
<accession>A0A6G1SLQ4</accession>
<sequence>MAKRRVFVVGVGMTKFMKPGPVKNYDYPEMIQEAVEKCLADAGLKYDCVEQANVGYVYGDSACGQKGLYQVGMTGIPITNVTNNCATGSTALFLSKQLVEAGAYDCSLAVGFEKMERGALMSKFGDRVEPMQRFVDILYEIAGIQAAPVTAQFFAAAGEEHMKRYGTREEHFAKISVKNHKHSINNPYSQTHEECTLEQVLESPRVFKMLTKQQCCPTSNGAGAALIVSEQFLEQHPHLKEKAVEILAMEMTTDKSSTFDEKDPIKLIGFDMVQEAAQRAYKRAGVAPEQIDVIELHDCFSVNELITYEALGLCPLGKGKELVDANDNTYGGKYVINPSGGLLSKGHPLGATGLAQCCELNWQLRNEADKRQVRGAKLALQHNIGLGGTAMVAIYKKYQPQDELRAKL</sequence>
<keyword evidence="6" id="KW-0446">Lipid-binding</keyword>
<keyword evidence="7" id="KW-0576">Peroxisome</keyword>
<dbReference type="InterPro" id="IPR020616">
    <property type="entry name" value="Thiolase_N"/>
</dbReference>
<evidence type="ECO:0000256" key="8">
    <source>
        <dbReference type="ARBA" id="ARBA00032316"/>
    </source>
</evidence>
<keyword evidence="4" id="KW-0808">Transferase</keyword>
<dbReference type="Pfam" id="PF00108">
    <property type="entry name" value="Thiolase_N"/>
    <property type="match status" value="1"/>
</dbReference>
<dbReference type="InterPro" id="IPR020613">
    <property type="entry name" value="Thiolase_CS"/>
</dbReference>
<feature type="domain" description="Thiolase N-terminal" evidence="9">
    <location>
        <begin position="6"/>
        <end position="191"/>
    </location>
</feature>
<proteinExistence type="predicted"/>
<evidence type="ECO:0000256" key="4">
    <source>
        <dbReference type="ARBA" id="ARBA00022679"/>
    </source>
</evidence>
<dbReference type="GO" id="GO:0006869">
    <property type="term" value="P:lipid transport"/>
    <property type="evidence" value="ECO:0007669"/>
    <property type="project" value="UniProtKB-KW"/>
</dbReference>
<evidence type="ECO:0000256" key="7">
    <source>
        <dbReference type="ARBA" id="ARBA00023140"/>
    </source>
</evidence>
<evidence type="ECO:0000259" key="10">
    <source>
        <dbReference type="Pfam" id="PF22691"/>
    </source>
</evidence>
<dbReference type="EMBL" id="GGYP01006644">
    <property type="protein sequence ID" value="MDE51415.1"/>
    <property type="molecule type" value="Transcribed_RNA"/>
</dbReference>
<dbReference type="FunFam" id="3.40.47.10:FF:000016">
    <property type="entry name" value="Non-specific lipid-transfer protein"/>
    <property type="match status" value="1"/>
</dbReference>
<reference evidence="11" key="1">
    <citation type="submission" date="2018-10" db="EMBL/GenBank/DDBJ databases">
        <title>Transcriptome assembly of Aceria tosichella (Wheat curl mite) Type 2.</title>
        <authorList>
            <person name="Scully E.D."/>
            <person name="Geib S.M."/>
            <person name="Palmer N.A."/>
            <person name="Gupta A.K."/>
            <person name="Sarath G."/>
            <person name="Tatineni S."/>
        </authorList>
    </citation>
    <scope>NUCLEOTIDE SEQUENCE</scope>
    <source>
        <strain evidence="11">LincolnNE</strain>
    </source>
</reference>
<dbReference type="InterPro" id="IPR055140">
    <property type="entry name" value="Thiolase_C_2"/>
</dbReference>
<dbReference type="EC" id="2.3.1.176" evidence="2"/>
<evidence type="ECO:0000256" key="3">
    <source>
        <dbReference type="ARBA" id="ARBA00022448"/>
    </source>
</evidence>
<dbReference type="NCBIfam" id="NF006102">
    <property type="entry name" value="PRK08256.1"/>
    <property type="match status" value="1"/>
</dbReference>
<dbReference type="InterPro" id="IPR016039">
    <property type="entry name" value="Thiolase-like"/>
</dbReference>
<dbReference type="CDD" id="cd00829">
    <property type="entry name" value="SCP-x_thiolase"/>
    <property type="match status" value="1"/>
</dbReference>
<keyword evidence="5" id="KW-0445">Lipid transport</keyword>
<evidence type="ECO:0000256" key="1">
    <source>
        <dbReference type="ARBA" id="ARBA00004275"/>
    </source>
</evidence>
<evidence type="ECO:0000313" key="11">
    <source>
        <dbReference type="EMBL" id="MDE51415.1"/>
    </source>
</evidence>
<evidence type="ECO:0000256" key="5">
    <source>
        <dbReference type="ARBA" id="ARBA00023055"/>
    </source>
</evidence>
<dbReference type="PIRSF" id="PIRSF000429">
    <property type="entry name" value="Ac-CoA_Ac_transf"/>
    <property type="match status" value="1"/>
</dbReference>
<dbReference type="GO" id="GO:0016747">
    <property type="term" value="F:acyltransferase activity, transferring groups other than amino-acyl groups"/>
    <property type="evidence" value="ECO:0007669"/>
    <property type="project" value="InterPro"/>
</dbReference>
<dbReference type="InterPro" id="IPR002155">
    <property type="entry name" value="Thiolase"/>
</dbReference>
<dbReference type="PANTHER" id="PTHR42870:SF1">
    <property type="entry name" value="NON-SPECIFIC LIPID-TRANSFER PROTEIN-LIKE 2"/>
    <property type="match status" value="1"/>
</dbReference>